<dbReference type="Gene3D" id="3.30.565.10">
    <property type="entry name" value="Histidine kinase-like ATPase, C-terminal domain"/>
    <property type="match status" value="1"/>
</dbReference>
<dbReference type="SMART" id="SM00388">
    <property type="entry name" value="HisKA"/>
    <property type="match status" value="1"/>
</dbReference>
<dbReference type="Pfam" id="PF00072">
    <property type="entry name" value="Response_reg"/>
    <property type="match status" value="2"/>
</dbReference>
<dbReference type="CDD" id="cd16922">
    <property type="entry name" value="HATPase_EvgS-ArcB-TorS-like"/>
    <property type="match status" value="1"/>
</dbReference>
<evidence type="ECO:0000313" key="9">
    <source>
        <dbReference type="Proteomes" id="UP001221411"/>
    </source>
</evidence>
<dbReference type="SMART" id="SM00387">
    <property type="entry name" value="HATPase_c"/>
    <property type="match status" value="1"/>
</dbReference>
<evidence type="ECO:0000256" key="5">
    <source>
        <dbReference type="SAM" id="Coils"/>
    </source>
</evidence>
<dbReference type="RefSeq" id="WP_271915727.1">
    <property type="nucleotide sequence ID" value="NZ_JAQNDO010000001.1"/>
</dbReference>
<keyword evidence="9" id="KW-1185">Reference proteome</keyword>
<comment type="caution">
    <text evidence="8">The sequence shown here is derived from an EMBL/GenBank/DDBJ whole genome shotgun (WGS) entry which is preliminary data.</text>
</comment>
<dbReference type="SUPFAM" id="SSF55874">
    <property type="entry name" value="ATPase domain of HSP90 chaperone/DNA topoisomerase II/histidine kinase"/>
    <property type="match status" value="1"/>
</dbReference>
<feature type="modified residue" description="4-aspartylphosphate" evidence="4">
    <location>
        <position position="472"/>
    </location>
</feature>
<sequence length="672" mass="74527">MNERTDARWLSESRELALACDALGVIQWADVRARNLLGAQPGAALTTLAVPGTEEKTQALLTRAVGSEIRGWELALLCHGKPATVSFSARPNGEGGVELFGFVYPEGYGGAIEQLSRALTEIVNLNREVVRQQREIEQQHAELTRTNRELDESNRGVVTLHAEIEEKADALRRTSEVRRRVLANVSHEFRTPLHSILGLSQLLLDGTDGPLSEEQQKQIRFIRTSAEELSQLVNDVLDLSKAEAGKLTLRADLFTVSDFFASLRGMLRPLLPSHPGVDLLFELPEGNITLETDRGKVAQILRNLITNALKFTEQGRVVASAVRRGDEVVFRVQDTGIGIAAEHFDRVFEEFGQIDGPVQRKHKGIGLGLALSRRLAELLGGTLTVESKLGEGSTFTLTIPATHPEVRELATLAARPLDPSRSPVLIVEDDRKTMFIYEKFLSLAGFQVVPARTVDDARKQLGTFRPAAIVLDIMLEGEATWDFLAEVKQSPETREIPVLVVTVINKEQRARALGADEFWLKPVDQDHLLRKLKSVARPGTPARLLVIDDDERARYLMRKLLEKTPYELIDARTGPEGVELAQKLRPEVILLDFLLKDVTAFDVLDDLKADPRTRSIPVVIVTSHVLEPSERERLVAETEAILSKDSLSRELAIHRIRDALRKAGVGTSSSTE</sequence>
<keyword evidence="5" id="KW-0175">Coiled coil</keyword>
<evidence type="ECO:0000313" key="8">
    <source>
        <dbReference type="EMBL" id="MDC0740526.1"/>
    </source>
</evidence>
<dbReference type="Pfam" id="PF02518">
    <property type="entry name" value="HATPase_c"/>
    <property type="match status" value="1"/>
</dbReference>
<comment type="catalytic activity">
    <reaction evidence="1">
        <text>ATP + protein L-histidine = ADP + protein N-phospho-L-histidine.</text>
        <dbReference type="EC" id="2.7.13.3"/>
    </reaction>
</comment>
<dbReference type="EMBL" id="JAQNDO010000001">
    <property type="protein sequence ID" value="MDC0740526.1"/>
    <property type="molecule type" value="Genomic_DNA"/>
</dbReference>
<evidence type="ECO:0000259" key="6">
    <source>
        <dbReference type="PROSITE" id="PS50109"/>
    </source>
</evidence>
<proteinExistence type="predicted"/>
<dbReference type="SUPFAM" id="SSF52172">
    <property type="entry name" value="CheY-like"/>
    <property type="match status" value="2"/>
</dbReference>
<evidence type="ECO:0000259" key="7">
    <source>
        <dbReference type="PROSITE" id="PS50110"/>
    </source>
</evidence>
<feature type="domain" description="Histidine kinase" evidence="6">
    <location>
        <begin position="184"/>
        <end position="403"/>
    </location>
</feature>
<dbReference type="InterPro" id="IPR003594">
    <property type="entry name" value="HATPase_dom"/>
</dbReference>
<dbReference type="Pfam" id="PF00512">
    <property type="entry name" value="HisKA"/>
    <property type="match status" value="1"/>
</dbReference>
<dbReference type="InterPro" id="IPR001789">
    <property type="entry name" value="Sig_transdc_resp-reg_receiver"/>
</dbReference>
<organism evidence="8 9">
    <name type="scientific">Polyangium mundeleinium</name>
    <dbReference type="NCBI Taxonomy" id="2995306"/>
    <lineage>
        <taxon>Bacteria</taxon>
        <taxon>Pseudomonadati</taxon>
        <taxon>Myxococcota</taxon>
        <taxon>Polyangia</taxon>
        <taxon>Polyangiales</taxon>
        <taxon>Polyangiaceae</taxon>
        <taxon>Polyangium</taxon>
    </lineage>
</organism>
<feature type="domain" description="Response regulatory" evidence="7">
    <location>
        <begin position="543"/>
        <end position="659"/>
    </location>
</feature>
<dbReference type="Gene3D" id="3.40.50.2300">
    <property type="match status" value="2"/>
</dbReference>
<feature type="domain" description="Response regulatory" evidence="7">
    <location>
        <begin position="423"/>
        <end position="536"/>
    </location>
</feature>
<dbReference type="SMART" id="SM00448">
    <property type="entry name" value="REC"/>
    <property type="match status" value="2"/>
</dbReference>
<dbReference type="InterPro" id="IPR036097">
    <property type="entry name" value="HisK_dim/P_sf"/>
</dbReference>
<reference evidence="8 9" key="1">
    <citation type="submission" date="2022-11" db="EMBL/GenBank/DDBJ databases">
        <title>Minimal conservation of predation-associated metabolite biosynthetic gene clusters underscores biosynthetic potential of Myxococcota including descriptions for ten novel species: Archangium lansinium sp. nov., Myxococcus landrumus sp. nov., Nannocystis bai.</title>
        <authorList>
            <person name="Ahearne A."/>
            <person name="Stevens C."/>
            <person name="Dowd S."/>
        </authorList>
    </citation>
    <scope>NUCLEOTIDE SEQUENCE [LARGE SCALE GENOMIC DNA]</scope>
    <source>
        <strain evidence="8 9">RJM3</strain>
    </source>
</reference>
<accession>A0ABT5EFG4</accession>
<dbReference type="InterPro" id="IPR003661">
    <property type="entry name" value="HisK_dim/P_dom"/>
</dbReference>
<dbReference type="InterPro" id="IPR011006">
    <property type="entry name" value="CheY-like_superfamily"/>
</dbReference>
<dbReference type="InterPro" id="IPR036890">
    <property type="entry name" value="HATPase_C_sf"/>
</dbReference>
<dbReference type="EC" id="2.7.13.3" evidence="2"/>
<evidence type="ECO:0000256" key="1">
    <source>
        <dbReference type="ARBA" id="ARBA00000085"/>
    </source>
</evidence>
<keyword evidence="3 4" id="KW-0597">Phosphoprotein</keyword>
<dbReference type="PANTHER" id="PTHR43547:SF2">
    <property type="entry name" value="HYBRID SIGNAL TRANSDUCTION HISTIDINE KINASE C"/>
    <property type="match status" value="1"/>
</dbReference>
<evidence type="ECO:0000256" key="3">
    <source>
        <dbReference type="ARBA" id="ARBA00022553"/>
    </source>
</evidence>
<dbReference type="Proteomes" id="UP001221411">
    <property type="component" value="Unassembled WGS sequence"/>
</dbReference>
<protein>
    <recommendedName>
        <fullName evidence="2">histidine kinase</fullName>
        <ecNumber evidence="2">2.7.13.3</ecNumber>
    </recommendedName>
</protein>
<name>A0ABT5EFG4_9BACT</name>
<evidence type="ECO:0000256" key="4">
    <source>
        <dbReference type="PROSITE-ProRule" id="PRU00169"/>
    </source>
</evidence>
<dbReference type="Gene3D" id="1.10.287.130">
    <property type="match status" value="1"/>
</dbReference>
<dbReference type="PROSITE" id="PS50110">
    <property type="entry name" value="RESPONSE_REGULATORY"/>
    <property type="match status" value="2"/>
</dbReference>
<dbReference type="CDD" id="cd00082">
    <property type="entry name" value="HisKA"/>
    <property type="match status" value="1"/>
</dbReference>
<dbReference type="SUPFAM" id="SSF47384">
    <property type="entry name" value="Homodimeric domain of signal transducing histidine kinase"/>
    <property type="match status" value="1"/>
</dbReference>
<dbReference type="InterPro" id="IPR005467">
    <property type="entry name" value="His_kinase_dom"/>
</dbReference>
<feature type="modified residue" description="4-aspartylphosphate" evidence="4">
    <location>
        <position position="592"/>
    </location>
</feature>
<dbReference type="InterPro" id="IPR004358">
    <property type="entry name" value="Sig_transdc_His_kin-like_C"/>
</dbReference>
<dbReference type="PRINTS" id="PR00344">
    <property type="entry name" value="BCTRLSENSOR"/>
</dbReference>
<dbReference type="PROSITE" id="PS50109">
    <property type="entry name" value="HIS_KIN"/>
    <property type="match status" value="1"/>
</dbReference>
<feature type="coiled-coil region" evidence="5">
    <location>
        <begin position="115"/>
        <end position="153"/>
    </location>
</feature>
<evidence type="ECO:0000256" key="2">
    <source>
        <dbReference type="ARBA" id="ARBA00012438"/>
    </source>
</evidence>
<dbReference type="PANTHER" id="PTHR43547">
    <property type="entry name" value="TWO-COMPONENT HISTIDINE KINASE"/>
    <property type="match status" value="1"/>
</dbReference>
<gene>
    <name evidence="8" type="ORF">POL67_04160</name>
</gene>